<proteinExistence type="predicted"/>
<dbReference type="EMBL" id="PVSR01000003">
    <property type="protein sequence ID" value="PRW64701.1"/>
    <property type="molecule type" value="Genomic_DNA"/>
</dbReference>
<dbReference type="Proteomes" id="UP000239352">
    <property type="component" value="Unassembled WGS sequence"/>
</dbReference>
<comment type="caution">
    <text evidence="2">The sequence shown here is derived from an EMBL/GenBank/DDBJ whole genome shotgun (WGS) entry which is preliminary data.</text>
</comment>
<evidence type="ECO:0000313" key="2">
    <source>
        <dbReference type="EMBL" id="PRW64701.1"/>
    </source>
</evidence>
<dbReference type="AlphaFoldDB" id="A0A2T0H012"/>
<dbReference type="InterPro" id="IPR024520">
    <property type="entry name" value="DUF3558"/>
</dbReference>
<accession>A0A2T0H012</accession>
<evidence type="ECO:0000313" key="3">
    <source>
        <dbReference type="Proteomes" id="UP000239352"/>
    </source>
</evidence>
<reference evidence="2 3" key="1">
    <citation type="submission" date="2018-03" db="EMBL/GenBank/DDBJ databases">
        <title>Actinopolyspora mortivallis from Sahara, screening for active biomolecules.</title>
        <authorList>
            <person name="Selama O."/>
            <person name="Wellington E.M.H."/>
            <person name="Hacene H."/>
        </authorList>
    </citation>
    <scope>NUCLEOTIDE SEQUENCE [LARGE SCALE GENOMIC DNA]</scope>
    <source>
        <strain evidence="2 3">M5A</strain>
    </source>
</reference>
<dbReference type="InParanoid" id="A0A2T0H012"/>
<dbReference type="Pfam" id="PF12079">
    <property type="entry name" value="DUF3558"/>
    <property type="match status" value="1"/>
</dbReference>
<evidence type="ECO:0000256" key="1">
    <source>
        <dbReference type="SAM" id="MobiDB-lite"/>
    </source>
</evidence>
<gene>
    <name evidence="2" type="ORF">CEP50_03915</name>
</gene>
<name>A0A2T0H012_ACTMO</name>
<protein>
    <recommendedName>
        <fullName evidence="4">DUF3558 domain-containing protein</fullName>
    </recommendedName>
</protein>
<keyword evidence="3" id="KW-1185">Reference proteome</keyword>
<sequence>MASCAVGDPSEGVKDGSGGATADSSETPSGDPFAVPRALDLSAVSDPCELLTQQQVQRLGAGRSQADGKSPWGEDQCRWRNQRMNFSIAPDTTQPEGLEFAAFTNTEDGKPTHEVNGYPAVSPKATDLTCTTFVGVSKRDVVSVSYTVGTDGRNDPRYSEPCAMSDRIAGMVLDNLPAE</sequence>
<organism evidence="2 3">
    <name type="scientific">Actinopolyspora mortivallis</name>
    <dbReference type="NCBI Taxonomy" id="33906"/>
    <lineage>
        <taxon>Bacteria</taxon>
        <taxon>Bacillati</taxon>
        <taxon>Actinomycetota</taxon>
        <taxon>Actinomycetes</taxon>
        <taxon>Actinopolysporales</taxon>
        <taxon>Actinopolysporaceae</taxon>
        <taxon>Actinopolyspora</taxon>
    </lineage>
</organism>
<feature type="region of interest" description="Disordered" evidence="1">
    <location>
        <begin position="1"/>
        <end position="38"/>
    </location>
</feature>
<evidence type="ECO:0008006" key="4">
    <source>
        <dbReference type="Google" id="ProtNLM"/>
    </source>
</evidence>